<keyword evidence="4 5" id="KW-0472">Membrane</keyword>
<feature type="transmembrane region" description="Helical" evidence="5">
    <location>
        <begin position="174"/>
        <end position="199"/>
    </location>
</feature>
<keyword evidence="2 5" id="KW-0812">Transmembrane</keyword>
<dbReference type="PANTHER" id="PTHR10217">
    <property type="entry name" value="VOLTAGE AND LIGAND GATED POTASSIUM CHANNEL"/>
    <property type="match status" value="1"/>
</dbReference>
<evidence type="ECO:0000259" key="6">
    <source>
        <dbReference type="PROSITE" id="PS50042"/>
    </source>
</evidence>
<feature type="transmembrane region" description="Helical" evidence="5">
    <location>
        <begin position="139"/>
        <end position="162"/>
    </location>
</feature>
<comment type="subcellular location">
    <subcellularLocation>
        <location evidence="1">Membrane</location>
        <topology evidence="1">Multi-pass membrane protein</topology>
    </subcellularLocation>
</comment>
<feature type="transmembrane region" description="Helical" evidence="5">
    <location>
        <begin position="319"/>
        <end position="339"/>
    </location>
</feature>
<feature type="transmembrane region" description="Helical" evidence="5">
    <location>
        <begin position="351"/>
        <end position="371"/>
    </location>
</feature>
<dbReference type="Proteomes" id="UP000692954">
    <property type="component" value="Unassembled WGS sequence"/>
</dbReference>
<dbReference type="GO" id="GO:0005886">
    <property type="term" value="C:plasma membrane"/>
    <property type="evidence" value="ECO:0007669"/>
    <property type="project" value="TreeGrafter"/>
</dbReference>
<dbReference type="OrthoDB" id="426293at2759"/>
<dbReference type="InterPro" id="IPR050818">
    <property type="entry name" value="KCNH_animal-type"/>
</dbReference>
<dbReference type="AlphaFoldDB" id="A0A8S1QA21"/>
<dbReference type="Pfam" id="PF00520">
    <property type="entry name" value="Ion_trans"/>
    <property type="match status" value="1"/>
</dbReference>
<comment type="caution">
    <text evidence="7">The sequence shown here is derived from an EMBL/GenBank/DDBJ whole genome shotgun (WGS) entry which is preliminary data.</text>
</comment>
<reference evidence="7" key="1">
    <citation type="submission" date="2021-01" db="EMBL/GenBank/DDBJ databases">
        <authorList>
            <consortium name="Genoscope - CEA"/>
            <person name="William W."/>
        </authorList>
    </citation>
    <scope>NUCLEOTIDE SEQUENCE</scope>
</reference>
<evidence type="ECO:0000256" key="2">
    <source>
        <dbReference type="ARBA" id="ARBA00022692"/>
    </source>
</evidence>
<evidence type="ECO:0000256" key="5">
    <source>
        <dbReference type="SAM" id="Phobius"/>
    </source>
</evidence>
<dbReference type="PANTHER" id="PTHR10217:SF435">
    <property type="entry name" value="POTASSIUM VOLTAGE-GATED CHANNEL PROTEIN EAG"/>
    <property type="match status" value="1"/>
</dbReference>
<evidence type="ECO:0000256" key="1">
    <source>
        <dbReference type="ARBA" id="ARBA00004141"/>
    </source>
</evidence>
<keyword evidence="8" id="KW-1185">Reference proteome</keyword>
<dbReference type="SMART" id="SM00100">
    <property type="entry name" value="cNMP"/>
    <property type="match status" value="1"/>
</dbReference>
<dbReference type="GO" id="GO:0005249">
    <property type="term" value="F:voltage-gated potassium channel activity"/>
    <property type="evidence" value="ECO:0007669"/>
    <property type="project" value="TreeGrafter"/>
</dbReference>
<dbReference type="EMBL" id="CAJJDN010000100">
    <property type="protein sequence ID" value="CAD8112243.1"/>
    <property type="molecule type" value="Genomic_DNA"/>
</dbReference>
<gene>
    <name evidence="7" type="ORF">PSON_ATCC_30995.1.T1000097</name>
</gene>
<keyword evidence="3 5" id="KW-1133">Transmembrane helix</keyword>
<sequence>MSNPKFLLQFAIRQARHQEDRRIEIEAMNNVEKVIQEFENSDVWKTKPLKIIQNIAIFITNMKHFSTSYRFKILNKDIFHLIRDKTSSFQYYLYSRLLEKMPTKIGQMKYEGKQTNAIWWRIWSFLKSNQTVLLPADKFLFIWDVILMFVTIVNILYVPLQLSFDLNKEEIGNAYLLFSTLPSCIFLVELVLNFFKGYYARGILHTSKKDIFWHYVKGEFIVDLTVVLPFIFQWCGYQFANYLMLIRMTKVRRTMIVIEEISNFKEKTAVIYSLFCLIYSLLLISHFCACLFHYFAILEVDYGYSHTWLHQQGIFESEAYVKYFTSLYWVTITSMTVGYGDIVPVTTPEKILVTFLTFLVVGTFGYALGMIQSIFYKLAEQQNINNSKLRLVSNHIKQRGLNTQLQFRVRKYIEYYLQFKQEEELDLDELMGQLNPNLKQEVQIAMYYSYFKNSKLLGSKLSDEIIKKLCFCVHERTYAPEEFIIKKDDHPDKLYIVLSGRIKSVLLDRTIKKYISSKLVCEREFFFQEYMQFDMVADTFVQVAYINKTDFLNILQKDNRQYEKYKLILDQTQFGDNNNQIICEACSSHHQFKHCPLVFLRKNKNKVISIYNSSIDHQRQQYMRQKKKKRFSSQLIKECALDQILDQNKSLATIDSKLLIRLGIQRSDEDEASYPDQTMVLQPFLNQQEQIILLKNRRMGSVSRRSLLIPNSICNNLQDYIEENQTQIFKEEINIDKVEEFDYYYPHHNITKVSKLINNYNIYSRVLDKIRGHKNRFAQYIARQIMYKIL</sequence>
<proteinExistence type="predicted"/>
<organism evidence="7 8">
    <name type="scientific">Paramecium sonneborni</name>
    <dbReference type="NCBI Taxonomy" id="65129"/>
    <lineage>
        <taxon>Eukaryota</taxon>
        <taxon>Sar</taxon>
        <taxon>Alveolata</taxon>
        <taxon>Ciliophora</taxon>
        <taxon>Intramacronucleata</taxon>
        <taxon>Oligohymenophorea</taxon>
        <taxon>Peniculida</taxon>
        <taxon>Parameciidae</taxon>
        <taxon>Paramecium</taxon>
    </lineage>
</organism>
<dbReference type="GO" id="GO:0042391">
    <property type="term" value="P:regulation of membrane potential"/>
    <property type="evidence" value="ECO:0007669"/>
    <property type="project" value="TreeGrafter"/>
</dbReference>
<evidence type="ECO:0000313" key="7">
    <source>
        <dbReference type="EMBL" id="CAD8112243.1"/>
    </source>
</evidence>
<feature type="transmembrane region" description="Helical" evidence="5">
    <location>
        <begin position="270"/>
        <end position="298"/>
    </location>
</feature>
<evidence type="ECO:0000256" key="4">
    <source>
        <dbReference type="ARBA" id="ARBA00023136"/>
    </source>
</evidence>
<feature type="domain" description="Cyclic nucleotide-binding" evidence="6">
    <location>
        <begin position="457"/>
        <end position="555"/>
    </location>
</feature>
<evidence type="ECO:0000313" key="8">
    <source>
        <dbReference type="Proteomes" id="UP000692954"/>
    </source>
</evidence>
<evidence type="ECO:0000256" key="3">
    <source>
        <dbReference type="ARBA" id="ARBA00022989"/>
    </source>
</evidence>
<dbReference type="InterPro" id="IPR000595">
    <property type="entry name" value="cNMP-bd_dom"/>
</dbReference>
<protein>
    <recommendedName>
        <fullName evidence="6">Cyclic nucleotide-binding domain-containing protein</fullName>
    </recommendedName>
</protein>
<feature type="transmembrane region" description="Helical" evidence="5">
    <location>
        <begin position="220"/>
        <end position="240"/>
    </location>
</feature>
<dbReference type="InterPro" id="IPR005821">
    <property type="entry name" value="Ion_trans_dom"/>
</dbReference>
<dbReference type="Pfam" id="PF00027">
    <property type="entry name" value="cNMP_binding"/>
    <property type="match status" value="1"/>
</dbReference>
<dbReference type="PROSITE" id="PS50042">
    <property type="entry name" value="CNMP_BINDING_3"/>
    <property type="match status" value="1"/>
</dbReference>
<name>A0A8S1QA21_9CILI</name>
<accession>A0A8S1QA21</accession>
<dbReference type="CDD" id="cd00038">
    <property type="entry name" value="CAP_ED"/>
    <property type="match status" value="1"/>
</dbReference>